<comment type="subcellular location">
    <subcellularLocation>
        <location evidence="1">Membrane</location>
        <topology evidence="1">Multi-pass membrane protein</topology>
    </subcellularLocation>
</comment>
<comment type="similarity">
    <text evidence="2">Belongs to the sodium:neurotransmitter symporter (SNF) (TC 2.A.22) family.</text>
</comment>
<reference evidence="9" key="1">
    <citation type="submission" date="2022-03" db="EMBL/GenBank/DDBJ databases">
        <authorList>
            <person name="Martin H S."/>
        </authorList>
    </citation>
    <scope>NUCLEOTIDE SEQUENCE</scope>
</reference>
<feature type="transmembrane region" description="Helical" evidence="8">
    <location>
        <begin position="132"/>
        <end position="149"/>
    </location>
</feature>
<name>A0ABN8HKI1_9NEOP</name>
<protein>
    <submittedName>
        <fullName evidence="9">Uncharacterized protein</fullName>
    </submittedName>
</protein>
<dbReference type="PROSITE" id="PS50267">
    <property type="entry name" value="NA_NEUROTRAN_SYMP_3"/>
    <property type="match status" value="1"/>
</dbReference>
<keyword evidence="5" id="KW-0769">Symport</keyword>
<keyword evidence="6 8" id="KW-1133">Transmembrane helix</keyword>
<sequence length="262" mass="30034">MALLFEKIPRLLRHYSYSSVWIPLIFSSNVIIGLNTNIIAFFNLLELAMRRNPKVARYPGLVCLLAITLLFFISIPLQTRIGINVVLVICRIYLNMLSTFIAIIECCVFVILYGIHRFGEDIHFMQGVQTSIYMKIGWVLSCAFLVYGFCGELHHRWESTALIDVLGRYLLATAVAVIALGVMIKLIASAFRKNFAVVVRLDPTWGPRSEVLQRSRAMFTAQAMTKEYMYRQYHLQAGITARQKRANRFRFEGLQEEVINAL</sequence>
<evidence type="ECO:0000256" key="3">
    <source>
        <dbReference type="ARBA" id="ARBA00022448"/>
    </source>
</evidence>
<feature type="transmembrane region" description="Helical" evidence="8">
    <location>
        <begin position="56"/>
        <end position="75"/>
    </location>
</feature>
<dbReference type="Proteomes" id="UP000837857">
    <property type="component" value="Chromosome 1"/>
</dbReference>
<accession>A0ABN8HKI1</accession>
<dbReference type="EMBL" id="OW152813">
    <property type="protein sequence ID" value="CAH2035200.1"/>
    <property type="molecule type" value="Genomic_DNA"/>
</dbReference>
<keyword evidence="10" id="KW-1185">Reference proteome</keyword>
<evidence type="ECO:0000256" key="6">
    <source>
        <dbReference type="ARBA" id="ARBA00022989"/>
    </source>
</evidence>
<evidence type="ECO:0000313" key="10">
    <source>
        <dbReference type="Proteomes" id="UP000837857"/>
    </source>
</evidence>
<keyword evidence="7 8" id="KW-0472">Membrane</keyword>
<evidence type="ECO:0000313" key="9">
    <source>
        <dbReference type="EMBL" id="CAH2035200.1"/>
    </source>
</evidence>
<evidence type="ECO:0000256" key="8">
    <source>
        <dbReference type="SAM" id="Phobius"/>
    </source>
</evidence>
<dbReference type="PANTHER" id="PTHR11616">
    <property type="entry name" value="SODIUM/CHLORIDE DEPENDENT TRANSPORTER"/>
    <property type="match status" value="1"/>
</dbReference>
<evidence type="ECO:0000256" key="4">
    <source>
        <dbReference type="ARBA" id="ARBA00022692"/>
    </source>
</evidence>
<keyword evidence="3" id="KW-0813">Transport</keyword>
<dbReference type="InterPro" id="IPR000175">
    <property type="entry name" value="Na/ntran_symport"/>
</dbReference>
<feature type="transmembrane region" description="Helical" evidence="8">
    <location>
        <begin position="81"/>
        <end position="112"/>
    </location>
</feature>
<dbReference type="PANTHER" id="PTHR11616:SF241">
    <property type="entry name" value="SODIUM- AND CHLORIDE-DEPENDENT GLYCINE TRANSPORTER 2"/>
    <property type="match status" value="1"/>
</dbReference>
<evidence type="ECO:0000256" key="7">
    <source>
        <dbReference type="ARBA" id="ARBA00023136"/>
    </source>
</evidence>
<evidence type="ECO:0000256" key="5">
    <source>
        <dbReference type="ARBA" id="ARBA00022847"/>
    </source>
</evidence>
<dbReference type="SUPFAM" id="SSF161070">
    <property type="entry name" value="SNF-like"/>
    <property type="match status" value="1"/>
</dbReference>
<dbReference type="Pfam" id="PF00209">
    <property type="entry name" value="SNF"/>
    <property type="match status" value="1"/>
</dbReference>
<dbReference type="InterPro" id="IPR037272">
    <property type="entry name" value="SNS_sf"/>
</dbReference>
<proteinExistence type="inferred from homology"/>
<feature type="transmembrane region" description="Helical" evidence="8">
    <location>
        <begin position="20"/>
        <end position="44"/>
    </location>
</feature>
<evidence type="ECO:0000256" key="1">
    <source>
        <dbReference type="ARBA" id="ARBA00004141"/>
    </source>
</evidence>
<evidence type="ECO:0000256" key="2">
    <source>
        <dbReference type="ARBA" id="ARBA00006459"/>
    </source>
</evidence>
<organism evidence="9 10">
    <name type="scientific">Iphiclides podalirius</name>
    <name type="common">scarce swallowtail</name>
    <dbReference type="NCBI Taxonomy" id="110791"/>
    <lineage>
        <taxon>Eukaryota</taxon>
        <taxon>Metazoa</taxon>
        <taxon>Ecdysozoa</taxon>
        <taxon>Arthropoda</taxon>
        <taxon>Hexapoda</taxon>
        <taxon>Insecta</taxon>
        <taxon>Pterygota</taxon>
        <taxon>Neoptera</taxon>
        <taxon>Endopterygota</taxon>
        <taxon>Lepidoptera</taxon>
        <taxon>Glossata</taxon>
        <taxon>Ditrysia</taxon>
        <taxon>Papilionoidea</taxon>
        <taxon>Papilionidae</taxon>
        <taxon>Papilioninae</taxon>
        <taxon>Iphiclides</taxon>
    </lineage>
</organism>
<feature type="non-terminal residue" evidence="9">
    <location>
        <position position="262"/>
    </location>
</feature>
<keyword evidence="4 8" id="KW-0812">Transmembrane</keyword>
<feature type="transmembrane region" description="Helical" evidence="8">
    <location>
        <begin position="169"/>
        <end position="191"/>
    </location>
</feature>
<gene>
    <name evidence="9" type="ORF">IPOD504_LOCUS455</name>
</gene>